<gene>
    <name evidence="10" type="ORF">SAMN05216551_11298</name>
</gene>
<keyword evidence="5" id="KW-0029">Amino-acid transport</keyword>
<organism evidence="10 11">
    <name type="scientific">Chitinasiproducens palmae</name>
    <dbReference type="NCBI Taxonomy" id="1770053"/>
    <lineage>
        <taxon>Bacteria</taxon>
        <taxon>Pseudomonadati</taxon>
        <taxon>Pseudomonadota</taxon>
        <taxon>Betaproteobacteria</taxon>
        <taxon>Burkholderiales</taxon>
        <taxon>Burkholderiaceae</taxon>
        <taxon>Chitinasiproducens</taxon>
    </lineage>
</organism>
<evidence type="ECO:0000256" key="7">
    <source>
        <dbReference type="ARBA" id="ARBA00023136"/>
    </source>
</evidence>
<dbReference type="OrthoDB" id="25113at2"/>
<protein>
    <submittedName>
        <fullName evidence="10">Amino acid/amide ABC transporter membrane protein 1, HAAT family</fullName>
    </submittedName>
</protein>
<keyword evidence="3" id="KW-1003">Cell membrane</keyword>
<proteinExistence type="inferred from homology"/>
<evidence type="ECO:0000256" key="4">
    <source>
        <dbReference type="ARBA" id="ARBA00022692"/>
    </source>
</evidence>
<evidence type="ECO:0000256" key="3">
    <source>
        <dbReference type="ARBA" id="ARBA00022475"/>
    </source>
</evidence>
<reference evidence="11" key="1">
    <citation type="submission" date="2016-09" db="EMBL/GenBank/DDBJ databases">
        <authorList>
            <person name="Varghese N."/>
            <person name="Submissions S."/>
        </authorList>
    </citation>
    <scope>NUCLEOTIDE SEQUENCE [LARGE SCALE GENOMIC DNA]</scope>
    <source>
        <strain evidence="11">JS23</strain>
    </source>
</reference>
<evidence type="ECO:0000256" key="9">
    <source>
        <dbReference type="SAM" id="Phobius"/>
    </source>
</evidence>
<keyword evidence="4 9" id="KW-0812">Transmembrane</keyword>
<comment type="subcellular location">
    <subcellularLocation>
        <location evidence="1">Cell membrane</location>
        <topology evidence="1">Multi-pass membrane protein</topology>
    </subcellularLocation>
</comment>
<evidence type="ECO:0000256" key="5">
    <source>
        <dbReference type="ARBA" id="ARBA00022970"/>
    </source>
</evidence>
<dbReference type="EMBL" id="FNLO01000012">
    <property type="protein sequence ID" value="SDV50576.1"/>
    <property type="molecule type" value="Genomic_DNA"/>
</dbReference>
<feature type="transmembrane region" description="Helical" evidence="9">
    <location>
        <begin position="264"/>
        <end position="283"/>
    </location>
</feature>
<feature type="transmembrane region" description="Helical" evidence="9">
    <location>
        <begin position="51"/>
        <end position="78"/>
    </location>
</feature>
<keyword evidence="7 9" id="KW-0472">Membrane</keyword>
<dbReference type="PANTHER" id="PTHR11795:SF450">
    <property type="entry name" value="ABC TRANSPORTER PERMEASE PROTEIN"/>
    <property type="match status" value="1"/>
</dbReference>
<accession>A0A1H2PTU9</accession>
<dbReference type="GO" id="GO:0005886">
    <property type="term" value="C:plasma membrane"/>
    <property type="evidence" value="ECO:0007669"/>
    <property type="project" value="UniProtKB-SubCell"/>
</dbReference>
<dbReference type="PANTHER" id="PTHR11795">
    <property type="entry name" value="BRANCHED-CHAIN AMINO ACID TRANSPORT SYSTEM PERMEASE PROTEIN LIVH"/>
    <property type="match status" value="1"/>
</dbReference>
<dbReference type="RefSeq" id="WP_091911656.1">
    <property type="nucleotide sequence ID" value="NZ_FNLO01000012.1"/>
</dbReference>
<keyword evidence="2" id="KW-0813">Transport</keyword>
<feature type="transmembrane region" description="Helical" evidence="9">
    <location>
        <begin position="211"/>
        <end position="230"/>
    </location>
</feature>
<feature type="transmembrane region" description="Helical" evidence="9">
    <location>
        <begin position="129"/>
        <end position="158"/>
    </location>
</feature>
<dbReference type="InterPro" id="IPR052157">
    <property type="entry name" value="BCAA_transport_permease"/>
</dbReference>
<evidence type="ECO:0000256" key="6">
    <source>
        <dbReference type="ARBA" id="ARBA00022989"/>
    </source>
</evidence>
<feature type="transmembrane region" description="Helical" evidence="9">
    <location>
        <begin position="90"/>
        <end position="109"/>
    </location>
</feature>
<evidence type="ECO:0000256" key="1">
    <source>
        <dbReference type="ARBA" id="ARBA00004651"/>
    </source>
</evidence>
<feature type="transmembrane region" description="Helical" evidence="9">
    <location>
        <begin position="7"/>
        <end position="31"/>
    </location>
</feature>
<dbReference type="InterPro" id="IPR001851">
    <property type="entry name" value="ABC_transp_permease"/>
</dbReference>
<evidence type="ECO:0000256" key="2">
    <source>
        <dbReference type="ARBA" id="ARBA00022448"/>
    </source>
</evidence>
<dbReference type="GO" id="GO:0022857">
    <property type="term" value="F:transmembrane transporter activity"/>
    <property type="evidence" value="ECO:0007669"/>
    <property type="project" value="InterPro"/>
</dbReference>
<comment type="similarity">
    <text evidence="8">Belongs to the binding-protein-dependent transport system permease family. LivHM subfamily.</text>
</comment>
<name>A0A1H2PTU9_9BURK</name>
<evidence type="ECO:0000313" key="10">
    <source>
        <dbReference type="EMBL" id="SDV50576.1"/>
    </source>
</evidence>
<dbReference type="Proteomes" id="UP000243719">
    <property type="component" value="Unassembled WGS sequence"/>
</dbReference>
<dbReference type="Pfam" id="PF02653">
    <property type="entry name" value="BPD_transp_2"/>
    <property type="match status" value="1"/>
</dbReference>
<sequence length="290" mass="29791">MNDLVQLLVSGLTVGSVYAVVAIGFTLIYAASDVVNFAQGEFVMIGGLTTVFLSMHGVPLWAAAPLAVLVAIVAGLLLQKLAIEPARQASDVSLVIITLGASIFIRGVAELVFDKQFHSLPPISSRPTVHMLGASITTQSLWVLGSTLAMFAGLYLFLQRTVTGKGLRACASNRLAAKLVGINISLSLCLAYGLSAALGALAGVLVTPITLTRYDIGVLLAMKGFSAALLGGIGNPLGAVLGGLLLGLLESLAAGYLTSVYKDGVAFVALILVLLTMPGGLLGSKAVERV</sequence>
<keyword evidence="11" id="KW-1185">Reference proteome</keyword>
<keyword evidence="6 9" id="KW-1133">Transmembrane helix</keyword>
<dbReference type="AlphaFoldDB" id="A0A1H2PTU9"/>
<dbReference type="GO" id="GO:0006865">
    <property type="term" value="P:amino acid transport"/>
    <property type="evidence" value="ECO:0007669"/>
    <property type="project" value="UniProtKB-KW"/>
</dbReference>
<dbReference type="STRING" id="1770053.SAMN05216551_11298"/>
<feature type="transmembrane region" description="Helical" evidence="9">
    <location>
        <begin position="179"/>
        <end position="205"/>
    </location>
</feature>
<dbReference type="CDD" id="cd06582">
    <property type="entry name" value="TM_PBP1_LivH_like"/>
    <property type="match status" value="1"/>
</dbReference>
<feature type="transmembrane region" description="Helical" evidence="9">
    <location>
        <begin position="237"/>
        <end position="258"/>
    </location>
</feature>
<evidence type="ECO:0000313" key="11">
    <source>
        <dbReference type="Proteomes" id="UP000243719"/>
    </source>
</evidence>
<evidence type="ECO:0000256" key="8">
    <source>
        <dbReference type="ARBA" id="ARBA00037998"/>
    </source>
</evidence>